<evidence type="ECO:0000313" key="3">
    <source>
        <dbReference type="EMBL" id="CAG4964248.1"/>
    </source>
</evidence>
<gene>
    <name evidence="3" type="ORF">PAPOLLO_LOCUS7133</name>
</gene>
<name>A0A8S3WLA2_PARAO</name>
<accession>A0A8S3WLA2</accession>
<dbReference type="EMBL" id="CAJQZP010000493">
    <property type="protein sequence ID" value="CAG4964248.1"/>
    <property type="molecule type" value="Genomic_DNA"/>
</dbReference>
<dbReference type="GO" id="GO:0016020">
    <property type="term" value="C:membrane"/>
    <property type="evidence" value="ECO:0007669"/>
    <property type="project" value="TreeGrafter"/>
</dbReference>
<keyword evidence="4" id="KW-1185">Reference proteome</keyword>
<keyword evidence="2" id="KW-1133">Transmembrane helix</keyword>
<sequence length="357" mass="39499">MLVTYLEASRYLCETDSILFGATLAVCRIIGAKLPMAGRATQQSSAIPAWRKRIEDRIAKARALICRLTSFRSGNNRPRVVRTVRKAFAGTNISLSQPDIRQKLTERIDDLKQKIAAWGKRIRRFSERSRRFNENCLFQSDQKRLYKSLVRPEPKTEESVKRGLSNKCVARQTSSCLAIELVGYMDKILKTASFQLTDDIMIVDESNGTAAKMPVPSESLARAGTSLEDKAQQIIMNKLWNFATTRSLRYRLLNNADVVISGKQEKDGSFDVGVSMKAPKAFETGRAKNKNMGTLLAAAAMKFGLLGALTFKGLYLIVGKALLISKIALLLATIIGLKKLISPQTGVAVPGTTIENH</sequence>
<proteinExistence type="predicted"/>
<dbReference type="OrthoDB" id="6630571at2759"/>
<evidence type="ECO:0000256" key="1">
    <source>
        <dbReference type="SAM" id="Coils"/>
    </source>
</evidence>
<dbReference type="PANTHER" id="PTHR21879">
    <property type="entry name" value="FI03362P-RELATED-RELATED"/>
    <property type="match status" value="1"/>
</dbReference>
<comment type="caution">
    <text evidence="3">The sequence shown here is derived from an EMBL/GenBank/DDBJ whole genome shotgun (WGS) entry which is preliminary data.</text>
</comment>
<evidence type="ECO:0000256" key="2">
    <source>
        <dbReference type="SAM" id="Phobius"/>
    </source>
</evidence>
<keyword evidence="2" id="KW-0812">Transmembrane</keyword>
<dbReference type="PANTHER" id="PTHR21879:SF3">
    <property type="entry name" value="FI03378P"/>
    <property type="match status" value="1"/>
</dbReference>
<protein>
    <submittedName>
        <fullName evidence="3">(apollo) hypothetical protein</fullName>
    </submittedName>
</protein>
<dbReference type="InterPro" id="IPR012464">
    <property type="entry name" value="DUF1676"/>
</dbReference>
<keyword evidence="2" id="KW-0472">Membrane</keyword>
<feature type="coiled-coil region" evidence="1">
    <location>
        <begin position="101"/>
        <end position="128"/>
    </location>
</feature>
<reference evidence="3" key="1">
    <citation type="submission" date="2021-04" db="EMBL/GenBank/DDBJ databases">
        <authorList>
            <person name="Tunstrom K."/>
        </authorList>
    </citation>
    <scope>NUCLEOTIDE SEQUENCE</scope>
</reference>
<feature type="transmembrane region" description="Helical" evidence="2">
    <location>
        <begin position="317"/>
        <end position="337"/>
    </location>
</feature>
<organism evidence="3 4">
    <name type="scientific">Parnassius apollo</name>
    <name type="common">Apollo butterfly</name>
    <name type="synonym">Papilio apollo</name>
    <dbReference type="NCBI Taxonomy" id="110799"/>
    <lineage>
        <taxon>Eukaryota</taxon>
        <taxon>Metazoa</taxon>
        <taxon>Ecdysozoa</taxon>
        <taxon>Arthropoda</taxon>
        <taxon>Hexapoda</taxon>
        <taxon>Insecta</taxon>
        <taxon>Pterygota</taxon>
        <taxon>Neoptera</taxon>
        <taxon>Endopterygota</taxon>
        <taxon>Lepidoptera</taxon>
        <taxon>Glossata</taxon>
        <taxon>Ditrysia</taxon>
        <taxon>Papilionoidea</taxon>
        <taxon>Papilionidae</taxon>
        <taxon>Parnassiinae</taxon>
        <taxon>Parnassini</taxon>
        <taxon>Parnassius</taxon>
        <taxon>Parnassius</taxon>
    </lineage>
</organism>
<keyword evidence="1" id="KW-0175">Coiled coil</keyword>
<dbReference type="AlphaFoldDB" id="A0A8S3WLA2"/>
<dbReference type="Proteomes" id="UP000691718">
    <property type="component" value="Unassembled WGS sequence"/>
</dbReference>
<evidence type="ECO:0000313" key="4">
    <source>
        <dbReference type="Proteomes" id="UP000691718"/>
    </source>
</evidence>
<dbReference type="Pfam" id="PF07898">
    <property type="entry name" value="DUF1676"/>
    <property type="match status" value="1"/>
</dbReference>